<gene>
    <name evidence="2" type="ORF">NCTC11190_02094</name>
</gene>
<dbReference type="PANTHER" id="PTHR22916">
    <property type="entry name" value="GLYCOSYLTRANSFERASE"/>
    <property type="match status" value="1"/>
</dbReference>
<sequence>MRYISPEPIAVLLAVYNGEKYLREQIDSILAQTNHDWVLYIRDDASTDSTPEIIADYCQKYDNIVKIGDDRGNLGCYENFRELLRSVEADYYMFSDADDVWLPEKIQASFDFLHKQEGAYPHTPLLVHCDKSHADAELNIIHKSVWSDSAMDPDSWTKFELLPMHIVGGACSIFNRRVRDLSLESPPPPPNIMPVSHDGWAALIAAKFGKIFALRDPLLIYRYHGSNTTVRINQAKRSVSYRLAHLCGTLGEHYKKYKMVNSVLGYGSFGKYVYYRIVAYRKSKRIR</sequence>
<dbReference type="PANTHER" id="PTHR22916:SF3">
    <property type="entry name" value="UDP-GLCNAC:BETAGAL BETA-1,3-N-ACETYLGLUCOSAMINYLTRANSFERASE-LIKE PROTEIN 1"/>
    <property type="match status" value="1"/>
</dbReference>
<feature type="domain" description="Glycosyltransferase 2-like" evidence="1">
    <location>
        <begin position="11"/>
        <end position="116"/>
    </location>
</feature>
<keyword evidence="2" id="KW-0808">Transferase</keyword>
<reference evidence="2 3" key="1">
    <citation type="submission" date="2018-06" db="EMBL/GenBank/DDBJ databases">
        <authorList>
            <consortium name="Pathogen Informatics"/>
            <person name="Doyle S."/>
        </authorList>
    </citation>
    <scope>NUCLEOTIDE SEQUENCE [LARGE SCALE GENOMIC DNA]</scope>
    <source>
        <strain evidence="2 3">NCTC11190</strain>
    </source>
</reference>
<dbReference type="RefSeq" id="WP_115356439.1">
    <property type="nucleotide sequence ID" value="NZ_UGVL01000001.1"/>
</dbReference>
<dbReference type="EMBL" id="UGVL01000001">
    <property type="protein sequence ID" value="SUE34857.1"/>
    <property type="molecule type" value="Genomic_DNA"/>
</dbReference>
<proteinExistence type="predicted"/>
<keyword evidence="3" id="KW-1185">Reference proteome</keyword>
<evidence type="ECO:0000313" key="2">
    <source>
        <dbReference type="EMBL" id="SUE34857.1"/>
    </source>
</evidence>
<dbReference type="InterPro" id="IPR001173">
    <property type="entry name" value="Glyco_trans_2-like"/>
</dbReference>
<organism evidence="2 3">
    <name type="scientific">Rikenella microfusus</name>
    <dbReference type="NCBI Taxonomy" id="28139"/>
    <lineage>
        <taxon>Bacteria</taxon>
        <taxon>Pseudomonadati</taxon>
        <taxon>Bacteroidota</taxon>
        <taxon>Bacteroidia</taxon>
        <taxon>Bacteroidales</taxon>
        <taxon>Rikenellaceae</taxon>
        <taxon>Rikenella</taxon>
    </lineage>
</organism>
<accession>A0A379MVI7</accession>
<dbReference type="SUPFAM" id="SSF53448">
    <property type="entry name" value="Nucleotide-diphospho-sugar transferases"/>
    <property type="match status" value="1"/>
</dbReference>
<dbReference type="STRING" id="880526.GCA_000427365_01724"/>
<dbReference type="CDD" id="cd04196">
    <property type="entry name" value="GT_2_like_d"/>
    <property type="match status" value="1"/>
</dbReference>
<dbReference type="GO" id="GO:0016758">
    <property type="term" value="F:hexosyltransferase activity"/>
    <property type="evidence" value="ECO:0007669"/>
    <property type="project" value="UniProtKB-ARBA"/>
</dbReference>
<protein>
    <submittedName>
        <fullName evidence="2">Putative glycosyl transferase</fullName>
    </submittedName>
</protein>
<dbReference type="Gene3D" id="3.90.550.10">
    <property type="entry name" value="Spore Coat Polysaccharide Biosynthesis Protein SpsA, Chain A"/>
    <property type="match status" value="1"/>
</dbReference>
<name>A0A379MVI7_9BACT</name>
<evidence type="ECO:0000313" key="3">
    <source>
        <dbReference type="Proteomes" id="UP000255233"/>
    </source>
</evidence>
<dbReference type="Pfam" id="PF00535">
    <property type="entry name" value="Glycos_transf_2"/>
    <property type="match status" value="1"/>
</dbReference>
<dbReference type="Proteomes" id="UP000255233">
    <property type="component" value="Unassembled WGS sequence"/>
</dbReference>
<dbReference type="OrthoDB" id="9802649at2"/>
<dbReference type="InterPro" id="IPR029044">
    <property type="entry name" value="Nucleotide-diphossugar_trans"/>
</dbReference>
<dbReference type="AlphaFoldDB" id="A0A379MVI7"/>
<evidence type="ECO:0000259" key="1">
    <source>
        <dbReference type="Pfam" id="PF00535"/>
    </source>
</evidence>